<dbReference type="EMBL" id="WKJJ01000004">
    <property type="protein sequence ID" value="MRV71755.1"/>
    <property type="molecule type" value="Genomic_DNA"/>
</dbReference>
<keyword evidence="1" id="KW-0732">Signal</keyword>
<feature type="chain" id="PRO_5030525752" evidence="1">
    <location>
        <begin position="25"/>
        <end position="292"/>
    </location>
</feature>
<name>A0A7X2IKY5_9BURK</name>
<evidence type="ECO:0000313" key="2">
    <source>
        <dbReference type="EMBL" id="MRV71755.1"/>
    </source>
</evidence>
<dbReference type="RefSeq" id="WP_154372552.1">
    <property type="nucleotide sequence ID" value="NZ_WKJJ01000004.1"/>
</dbReference>
<organism evidence="2 3">
    <name type="scientific">Pseudoduganella rivuli</name>
    <dbReference type="NCBI Taxonomy" id="2666085"/>
    <lineage>
        <taxon>Bacteria</taxon>
        <taxon>Pseudomonadati</taxon>
        <taxon>Pseudomonadota</taxon>
        <taxon>Betaproteobacteria</taxon>
        <taxon>Burkholderiales</taxon>
        <taxon>Oxalobacteraceae</taxon>
        <taxon>Telluria group</taxon>
        <taxon>Pseudoduganella</taxon>
    </lineage>
</organism>
<dbReference type="AlphaFoldDB" id="A0A7X2IKY5"/>
<accession>A0A7X2IKY5</accession>
<evidence type="ECO:0000256" key="1">
    <source>
        <dbReference type="SAM" id="SignalP"/>
    </source>
</evidence>
<comment type="caution">
    <text evidence="2">The sequence shown here is derived from an EMBL/GenBank/DDBJ whole genome shotgun (WGS) entry which is preliminary data.</text>
</comment>
<evidence type="ECO:0000313" key="3">
    <source>
        <dbReference type="Proteomes" id="UP000446768"/>
    </source>
</evidence>
<protein>
    <submittedName>
        <fullName evidence="2">Transporter</fullName>
    </submittedName>
</protein>
<proteinExistence type="predicted"/>
<dbReference type="Proteomes" id="UP000446768">
    <property type="component" value="Unassembled WGS sequence"/>
</dbReference>
<reference evidence="2 3" key="1">
    <citation type="submission" date="2019-11" db="EMBL/GenBank/DDBJ databases">
        <title>Novel species isolated from a subtropical stream in China.</title>
        <authorList>
            <person name="Lu H."/>
        </authorList>
    </citation>
    <scope>NUCLEOTIDE SEQUENCE [LARGE SCALE GENOMIC DNA]</scope>
    <source>
        <strain evidence="2 3">FT92W</strain>
    </source>
</reference>
<gene>
    <name evidence="2" type="ORF">GJ700_08440</name>
</gene>
<dbReference type="Pfam" id="PF13557">
    <property type="entry name" value="Phenol_MetA_deg"/>
    <property type="match status" value="1"/>
</dbReference>
<keyword evidence="3" id="KW-1185">Reference proteome</keyword>
<sequence length="292" mass="31433">MRRTVFQSMVATLLAALASTPAMALDVDAGDYTALPPGTNLALVYYQHAQRDRLYGKGAPVPIVAGLDSDVGILRGVHFMDIGGITVDPQFLLPFGRLKGKDGTAFLGDGSGAGDVILAATAWLVNRKDANTYFGITPFLTLPTGRYDRNKALNLGEHRTKFTLQAGYITPVAPSLSLDLIADVTVYGDNRDFGAASATLAQKASYGAQAHLRYHVSPTMDVRAGVFKTITGETRVNGVGRGDRGDTVKFNLGATYFVRPTTQLLATWGRDTSVRDGFKENSRVNLRLLEVF</sequence>
<dbReference type="InterPro" id="IPR025737">
    <property type="entry name" value="FApF"/>
</dbReference>
<feature type="signal peptide" evidence="1">
    <location>
        <begin position="1"/>
        <end position="24"/>
    </location>
</feature>